<sequence>MPRSPPNGTSAANPRSKSDGALLDRTPSTKKNKNPLERFRRDELIDWSSGFTLLDTLETYFDSHVDLLQRELKKRGDELRKRGDKLKMRADKTLENLKIRDLSGDLLTTSTENFEREFKSFKIKVSARLTKLSSTWQSAKVVRTREKVSFFLGVMSLLFSCLLFGLAPQYVHIAYTVLASYLLPLRTYIYKKRAWHYFLFDLCYYVTILNFIYLWVFPASPALFVACYCLSHGSLASAVITWRNSLVFHDLDKVTSLFIHVYPPFVFTVIRHFYPNAEARFPALKELPHINPLNALLISGGIYFSWQLMYWKFVLVDRRAKIESGQRTTSFSFLLNNQRGLIGRVLAKIPPNSRIAAFMGGQLVYTLVTELPAVYLLYDSPTWSGIFLIAIFGVSVWNGGGFYIEVFGRKFERELEALRKELAEVMEREKMRSESVDMGVGLGLTLAEPGPGSTASSGSIASSVVSGSSPSMTMRDLSDDEDSSLDNSPALVSRSLPNVPDGGITLGTVGSASSSGLGVEVGLSEDEEGKKDR</sequence>
<feature type="region of interest" description="Disordered" evidence="13">
    <location>
        <begin position="447"/>
        <end position="533"/>
    </location>
</feature>
<feature type="transmembrane region" description="Helical" evidence="14">
    <location>
        <begin position="355"/>
        <end position="378"/>
    </location>
</feature>
<dbReference type="InterPro" id="IPR021261">
    <property type="entry name" value="GPCAT"/>
</dbReference>
<evidence type="ECO:0000256" key="8">
    <source>
        <dbReference type="ARBA" id="ARBA00023098"/>
    </source>
</evidence>
<dbReference type="Pfam" id="PF10998">
    <property type="entry name" value="DUF2838"/>
    <property type="match status" value="1"/>
</dbReference>
<feature type="transmembrane region" description="Helical" evidence="14">
    <location>
        <begin position="222"/>
        <end position="242"/>
    </location>
</feature>
<evidence type="ECO:0000256" key="10">
    <source>
        <dbReference type="ARBA" id="ARBA00023209"/>
    </source>
</evidence>
<feature type="region of interest" description="Disordered" evidence="13">
    <location>
        <begin position="1"/>
        <end position="35"/>
    </location>
</feature>
<evidence type="ECO:0000256" key="13">
    <source>
        <dbReference type="SAM" id="MobiDB-lite"/>
    </source>
</evidence>
<evidence type="ECO:0000256" key="1">
    <source>
        <dbReference type="ARBA" id="ARBA00004141"/>
    </source>
</evidence>
<evidence type="ECO:0000313" key="16">
    <source>
        <dbReference type="Proteomes" id="UP001498398"/>
    </source>
</evidence>
<feature type="transmembrane region" description="Helical" evidence="14">
    <location>
        <begin position="293"/>
        <end position="311"/>
    </location>
</feature>
<evidence type="ECO:0000256" key="7">
    <source>
        <dbReference type="ARBA" id="ARBA00022989"/>
    </source>
</evidence>
<evidence type="ECO:0000256" key="2">
    <source>
        <dbReference type="ARBA" id="ARBA00006675"/>
    </source>
</evidence>
<gene>
    <name evidence="15" type="ORF">VKT23_002467</name>
</gene>
<dbReference type="Proteomes" id="UP001498398">
    <property type="component" value="Unassembled WGS sequence"/>
</dbReference>
<organism evidence="15 16">
    <name type="scientific">Marasmiellus scandens</name>
    <dbReference type="NCBI Taxonomy" id="2682957"/>
    <lineage>
        <taxon>Eukaryota</taxon>
        <taxon>Fungi</taxon>
        <taxon>Dikarya</taxon>
        <taxon>Basidiomycota</taxon>
        <taxon>Agaricomycotina</taxon>
        <taxon>Agaricomycetes</taxon>
        <taxon>Agaricomycetidae</taxon>
        <taxon>Agaricales</taxon>
        <taxon>Marasmiineae</taxon>
        <taxon>Omphalotaceae</taxon>
        <taxon>Marasmiellus</taxon>
    </lineage>
</organism>
<feature type="transmembrane region" description="Helical" evidence="14">
    <location>
        <begin position="173"/>
        <end position="190"/>
    </location>
</feature>
<feature type="transmembrane region" description="Helical" evidence="14">
    <location>
        <begin position="197"/>
        <end position="216"/>
    </location>
</feature>
<keyword evidence="6 14" id="KW-0812">Transmembrane</keyword>
<dbReference type="EMBL" id="JBANRG010000002">
    <property type="protein sequence ID" value="KAK7471052.1"/>
    <property type="molecule type" value="Genomic_DNA"/>
</dbReference>
<feature type="compositionally biased region" description="Low complexity" evidence="13">
    <location>
        <begin position="450"/>
        <end position="474"/>
    </location>
</feature>
<keyword evidence="5" id="KW-0808">Transferase</keyword>
<keyword evidence="16" id="KW-1185">Reference proteome</keyword>
<keyword evidence="8" id="KW-0443">Lipid metabolism</keyword>
<evidence type="ECO:0000256" key="9">
    <source>
        <dbReference type="ARBA" id="ARBA00023136"/>
    </source>
</evidence>
<keyword evidence="10" id="KW-0594">Phospholipid biosynthesis</keyword>
<dbReference type="PANTHER" id="PTHR31201">
    <property type="entry name" value="OS01G0585100 PROTEIN"/>
    <property type="match status" value="1"/>
</dbReference>
<comment type="subcellular location">
    <subcellularLocation>
        <location evidence="1">Membrane</location>
        <topology evidence="1">Multi-pass membrane protein</topology>
    </subcellularLocation>
</comment>
<keyword evidence="4" id="KW-0444">Lipid biosynthesis</keyword>
<keyword evidence="9 14" id="KW-0472">Membrane</keyword>
<dbReference type="PANTHER" id="PTHR31201:SF1">
    <property type="entry name" value="GLYCEROPHOSPHOCHOLINE ACYLTRANSFERASE 1"/>
    <property type="match status" value="1"/>
</dbReference>
<keyword evidence="7 14" id="KW-1133">Transmembrane helix</keyword>
<feature type="compositionally biased region" description="Polar residues" evidence="13">
    <location>
        <begin position="1"/>
        <end position="15"/>
    </location>
</feature>
<proteinExistence type="inferred from homology"/>
<evidence type="ECO:0000256" key="5">
    <source>
        <dbReference type="ARBA" id="ARBA00022679"/>
    </source>
</evidence>
<comment type="similarity">
    <text evidence="2">Belongs to the GPC1 family.</text>
</comment>
<evidence type="ECO:0000256" key="4">
    <source>
        <dbReference type="ARBA" id="ARBA00022516"/>
    </source>
</evidence>
<comment type="caution">
    <text evidence="15">The sequence shown here is derived from an EMBL/GenBank/DDBJ whole genome shotgun (WGS) entry which is preliminary data.</text>
</comment>
<evidence type="ECO:0000256" key="11">
    <source>
        <dbReference type="ARBA" id="ARBA00023264"/>
    </source>
</evidence>
<name>A0ABR1K3E9_9AGAR</name>
<evidence type="ECO:0000256" key="6">
    <source>
        <dbReference type="ARBA" id="ARBA00022692"/>
    </source>
</evidence>
<feature type="compositionally biased region" description="Low complexity" evidence="13">
    <location>
        <begin position="506"/>
        <end position="522"/>
    </location>
</feature>
<evidence type="ECO:0000256" key="12">
    <source>
        <dbReference type="ARBA" id="ARBA00023315"/>
    </source>
</evidence>
<keyword evidence="12" id="KW-0012">Acyltransferase</keyword>
<evidence type="ECO:0000256" key="14">
    <source>
        <dbReference type="SAM" id="Phobius"/>
    </source>
</evidence>
<protein>
    <recommendedName>
        <fullName evidence="3">Glycerophosphocholine acyltransferase 1</fullName>
    </recommendedName>
</protein>
<evidence type="ECO:0000256" key="3">
    <source>
        <dbReference type="ARBA" id="ARBA00019082"/>
    </source>
</evidence>
<feature type="transmembrane region" description="Helical" evidence="14">
    <location>
        <begin position="254"/>
        <end position="273"/>
    </location>
</feature>
<keyword evidence="11" id="KW-1208">Phospholipid metabolism</keyword>
<feature type="transmembrane region" description="Helical" evidence="14">
    <location>
        <begin position="384"/>
        <end position="404"/>
    </location>
</feature>
<feature type="transmembrane region" description="Helical" evidence="14">
    <location>
        <begin position="148"/>
        <end position="167"/>
    </location>
</feature>
<reference evidence="15 16" key="1">
    <citation type="submission" date="2024-01" db="EMBL/GenBank/DDBJ databases">
        <title>A draft genome for the cacao thread blight pathogen Marasmiellus scandens.</title>
        <authorList>
            <person name="Baruah I.K."/>
            <person name="Leung J."/>
            <person name="Bukari Y."/>
            <person name="Amoako-Attah I."/>
            <person name="Meinhardt L.W."/>
            <person name="Bailey B.A."/>
            <person name="Cohen S.P."/>
        </authorList>
    </citation>
    <scope>NUCLEOTIDE SEQUENCE [LARGE SCALE GENOMIC DNA]</scope>
    <source>
        <strain evidence="15 16">GH-19</strain>
    </source>
</reference>
<accession>A0ABR1K3E9</accession>
<evidence type="ECO:0000313" key="15">
    <source>
        <dbReference type="EMBL" id="KAK7471052.1"/>
    </source>
</evidence>